<dbReference type="PRINTS" id="PR00465">
    <property type="entry name" value="EP450IV"/>
</dbReference>
<dbReference type="InterPro" id="IPR001128">
    <property type="entry name" value="Cyt_P450"/>
</dbReference>
<evidence type="ECO:0000313" key="13">
    <source>
        <dbReference type="EMBL" id="GAT49209.1"/>
    </source>
</evidence>
<comment type="similarity">
    <text evidence="4">Belongs to the cytochrome P450 family.</text>
</comment>
<keyword evidence="8" id="KW-1133">Transmembrane helix</keyword>
<protein>
    <submittedName>
        <fullName evidence="13">Cytochrome P450</fullName>
    </submittedName>
</protein>
<evidence type="ECO:0000256" key="1">
    <source>
        <dbReference type="ARBA" id="ARBA00001971"/>
    </source>
</evidence>
<reference evidence="13" key="1">
    <citation type="submission" date="2014-09" db="EMBL/GenBank/DDBJ databases">
        <title>Genome sequence of the luminous mushroom Mycena chlorophos for searching fungal bioluminescence genes.</title>
        <authorList>
            <person name="Tanaka Y."/>
            <person name="Kasuga D."/>
            <person name="Oba Y."/>
            <person name="Hase S."/>
            <person name="Sato K."/>
            <person name="Oba Y."/>
            <person name="Sakakibara Y."/>
        </authorList>
    </citation>
    <scope>NUCLEOTIDE SEQUENCE</scope>
</reference>
<comment type="pathway">
    <text evidence="3">Secondary metabolite biosynthesis; terpenoid biosynthesis.</text>
</comment>
<keyword evidence="9" id="KW-0560">Oxidoreductase</keyword>
<evidence type="ECO:0000313" key="14">
    <source>
        <dbReference type="Proteomes" id="UP000815677"/>
    </source>
</evidence>
<organism evidence="13 14">
    <name type="scientific">Mycena chlorophos</name>
    <name type="common">Agaric fungus</name>
    <name type="synonym">Agaricus chlorophos</name>
    <dbReference type="NCBI Taxonomy" id="658473"/>
    <lineage>
        <taxon>Eukaryota</taxon>
        <taxon>Fungi</taxon>
        <taxon>Dikarya</taxon>
        <taxon>Basidiomycota</taxon>
        <taxon>Agaricomycotina</taxon>
        <taxon>Agaricomycetes</taxon>
        <taxon>Agaricomycetidae</taxon>
        <taxon>Agaricales</taxon>
        <taxon>Marasmiineae</taxon>
        <taxon>Mycenaceae</taxon>
        <taxon>Mycena</taxon>
    </lineage>
</organism>
<evidence type="ECO:0000256" key="9">
    <source>
        <dbReference type="ARBA" id="ARBA00023002"/>
    </source>
</evidence>
<name>A0ABQ0LFA4_MYCCL</name>
<gene>
    <name evidence="13" type="ORF">MCHLO_06540</name>
</gene>
<keyword evidence="7" id="KW-0479">Metal-binding</keyword>
<evidence type="ECO:0000256" key="12">
    <source>
        <dbReference type="ARBA" id="ARBA00023136"/>
    </source>
</evidence>
<keyword evidence="12" id="KW-0472">Membrane</keyword>
<keyword evidence="11" id="KW-0503">Monooxygenase</keyword>
<dbReference type="Pfam" id="PF00067">
    <property type="entry name" value="p450"/>
    <property type="match status" value="1"/>
</dbReference>
<dbReference type="EMBL" id="DF845312">
    <property type="protein sequence ID" value="GAT49209.1"/>
    <property type="molecule type" value="Genomic_DNA"/>
</dbReference>
<dbReference type="Gene3D" id="1.10.630.10">
    <property type="entry name" value="Cytochrome P450"/>
    <property type="match status" value="1"/>
</dbReference>
<dbReference type="PRINTS" id="PR00385">
    <property type="entry name" value="P450"/>
</dbReference>
<evidence type="ECO:0000256" key="6">
    <source>
        <dbReference type="ARBA" id="ARBA00022692"/>
    </source>
</evidence>
<dbReference type="PANTHER" id="PTHR24305:SF166">
    <property type="entry name" value="CYTOCHROME P450 12A4, MITOCHONDRIAL-RELATED"/>
    <property type="match status" value="1"/>
</dbReference>
<dbReference type="InterPro" id="IPR002403">
    <property type="entry name" value="Cyt_P450_E_grp-IV"/>
</dbReference>
<evidence type="ECO:0000256" key="5">
    <source>
        <dbReference type="ARBA" id="ARBA00022617"/>
    </source>
</evidence>
<accession>A0ABQ0LFA4</accession>
<dbReference type="Proteomes" id="UP000815677">
    <property type="component" value="Unassembled WGS sequence"/>
</dbReference>
<keyword evidence="14" id="KW-1185">Reference proteome</keyword>
<evidence type="ECO:0000256" key="7">
    <source>
        <dbReference type="ARBA" id="ARBA00022723"/>
    </source>
</evidence>
<keyword evidence="5" id="KW-0349">Heme</keyword>
<evidence type="ECO:0000256" key="2">
    <source>
        <dbReference type="ARBA" id="ARBA00004370"/>
    </source>
</evidence>
<dbReference type="SUPFAM" id="SSF48264">
    <property type="entry name" value="Cytochrome P450"/>
    <property type="match status" value="1"/>
</dbReference>
<evidence type="ECO:0000256" key="8">
    <source>
        <dbReference type="ARBA" id="ARBA00022989"/>
    </source>
</evidence>
<proteinExistence type="inferred from homology"/>
<dbReference type="InterPro" id="IPR050121">
    <property type="entry name" value="Cytochrome_P450_monoxygenase"/>
</dbReference>
<sequence length="547" mass="60852">MSVLLSALANIQNQLSSVLALKGAWSSIASAIFVLIGLRAVFRWKNVLEDIDGPEPESWLYGNMLQLHFPRVLGEFEFKWQERFGPVYRFKGCFGRNGLMVCDPHVIQQILSNDDIGFGPAIDYASYAMFGPNSVQIRRGDTHKRFRSVLDRGFTATAVREYEPILQDLATDLSEKWEADATADSQPGALEVTHSLRVATLGAISRAMLGRTTQDLGETFMYYNFETVALSSTQDEKAVLVNGIASYLPQGAMRSLIYLPLAANRIIRAAYSSMDNLGKEIVKERLQYAKQGIDTSGDFYGKLIGEKENEAAPNIMTADEIVAQTSLILLAGQDTTANAMAFTLFELAKNQELQNALRTEIYDLGPKDINSERSSAVIYDGMPLLNAVIKESLRMYPAEPWADRVALRDTVVSLRESITTISGQQLNQVPLRKGDSIVLGFGAYQRQTPRWGSDPHVFRPSRWLLDEGNIVRNDGIGPYANLLTFGGGDYTCLGILEMQVLLCTILRKFTITLPSHEQEMRPCLRNVIMPMLPNGERGARLCVSRLL</sequence>
<evidence type="ECO:0000256" key="4">
    <source>
        <dbReference type="ARBA" id="ARBA00010617"/>
    </source>
</evidence>
<comment type="cofactor">
    <cofactor evidence="1">
        <name>heme</name>
        <dbReference type="ChEBI" id="CHEBI:30413"/>
    </cofactor>
</comment>
<keyword evidence="6" id="KW-0812">Transmembrane</keyword>
<dbReference type="InterPro" id="IPR036396">
    <property type="entry name" value="Cyt_P450_sf"/>
</dbReference>
<evidence type="ECO:0000256" key="11">
    <source>
        <dbReference type="ARBA" id="ARBA00023033"/>
    </source>
</evidence>
<keyword evidence="10" id="KW-0408">Iron</keyword>
<dbReference type="PANTHER" id="PTHR24305">
    <property type="entry name" value="CYTOCHROME P450"/>
    <property type="match status" value="1"/>
</dbReference>
<evidence type="ECO:0000256" key="10">
    <source>
        <dbReference type="ARBA" id="ARBA00023004"/>
    </source>
</evidence>
<evidence type="ECO:0000256" key="3">
    <source>
        <dbReference type="ARBA" id="ARBA00004721"/>
    </source>
</evidence>
<comment type="subcellular location">
    <subcellularLocation>
        <location evidence="2">Membrane</location>
    </subcellularLocation>
</comment>